<feature type="transmembrane region" description="Helical" evidence="7">
    <location>
        <begin position="381"/>
        <end position="401"/>
    </location>
</feature>
<organism evidence="8 9">
    <name type="scientific">Exophiala bonariae</name>
    <dbReference type="NCBI Taxonomy" id="1690606"/>
    <lineage>
        <taxon>Eukaryota</taxon>
        <taxon>Fungi</taxon>
        <taxon>Dikarya</taxon>
        <taxon>Ascomycota</taxon>
        <taxon>Pezizomycotina</taxon>
        <taxon>Eurotiomycetes</taxon>
        <taxon>Chaetothyriomycetidae</taxon>
        <taxon>Chaetothyriales</taxon>
        <taxon>Herpotrichiellaceae</taxon>
        <taxon>Exophiala</taxon>
    </lineage>
</organism>
<feature type="transmembrane region" description="Helical" evidence="7">
    <location>
        <begin position="240"/>
        <end position="263"/>
    </location>
</feature>
<evidence type="ECO:0000256" key="2">
    <source>
        <dbReference type="ARBA" id="ARBA00022448"/>
    </source>
</evidence>
<feature type="transmembrane region" description="Helical" evidence="7">
    <location>
        <begin position="57"/>
        <end position="77"/>
    </location>
</feature>
<gene>
    <name evidence="8" type="ORF">LTR84_010092</name>
</gene>
<dbReference type="Gene3D" id="1.20.1740.10">
    <property type="entry name" value="Amino acid/polyamine transporter I"/>
    <property type="match status" value="1"/>
</dbReference>
<keyword evidence="4 7" id="KW-1133">Transmembrane helix</keyword>
<dbReference type="RefSeq" id="XP_064710028.1">
    <property type="nucleotide sequence ID" value="XM_064853629.1"/>
</dbReference>
<feature type="transmembrane region" description="Helical" evidence="7">
    <location>
        <begin position="479"/>
        <end position="500"/>
    </location>
</feature>
<keyword evidence="5 7" id="KW-0472">Membrane</keyword>
<sequence length="516" mass="56729">MAEPVTGGTATQDLKVAQHNNNDDVELSSDTKSARPDTIEVSRPPQKPFTVWSAMSLGYSISNSGLGMVLVTGSLVFGAGPLFIYGTILITAITFCVAITLGEMSSIWPHAGGQYFYVAQLASEKRRRFLSYMTGIISWAGVICTAASACSAIANTTFTLVALTRPDFEYKQWMGFLVFLAANWTGTAMVIYERFIPIMSSSFVYLSISLIAAMFIALLAPNTEKASAGLVFGTEGYYNISGWSNGVAFFIGISSVNWGFSCLDAATHLAEEIPEPRKNIPKALLWTVGMGFAVAFPINIAVFFKAPDLENTFSIFGVLYAAYNENASPAIALGAFMVLATWGAVIGMHTWQSRIVWSMSRDRAFPFHNRMSRLAPAPFNTPLWAILWGSCWITLCGFLYLGSTTAFNSFISAGIVLQYMSYATPTILMLRARRSTTLPKGPFWWPRFGPIANVVVVLWTVIITVFYSFPLFLPVEASAMNYLVCVLVFAFLYAGAYWVFYGHKHYKLVDLSVILD</sequence>
<evidence type="ECO:0000256" key="5">
    <source>
        <dbReference type="ARBA" id="ARBA00023136"/>
    </source>
</evidence>
<dbReference type="InterPro" id="IPR002293">
    <property type="entry name" value="AA/rel_permease1"/>
</dbReference>
<accession>A0AAV9NLU0</accession>
<evidence type="ECO:0008006" key="10">
    <source>
        <dbReference type="Google" id="ProtNLM"/>
    </source>
</evidence>
<dbReference type="PANTHER" id="PTHR45649">
    <property type="entry name" value="AMINO-ACID PERMEASE BAT1"/>
    <property type="match status" value="1"/>
</dbReference>
<feature type="transmembrane region" description="Helical" evidence="7">
    <location>
        <begin position="174"/>
        <end position="191"/>
    </location>
</feature>
<feature type="region of interest" description="Disordered" evidence="6">
    <location>
        <begin position="1"/>
        <end position="43"/>
    </location>
</feature>
<feature type="transmembrane region" description="Helical" evidence="7">
    <location>
        <begin position="83"/>
        <end position="108"/>
    </location>
</feature>
<feature type="transmembrane region" description="Helical" evidence="7">
    <location>
        <begin position="451"/>
        <end position="473"/>
    </location>
</feature>
<evidence type="ECO:0000256" key="7">
    <source>
        <dbReference type="SAM" id="Phobius"/>
    </source>
</evidence>
<comment type="subcellular location">
    <subcellularLocation>
        <location evidence="1">Membrane</location>
        <topology evidence="1">Multi-pass membrane protein</topology>
    </subcellularLocation>
</comment>
<evidence type="ECO:0000256" key="1">
    <source>
        <dbReference type="ARBA" id="ARBA00004141"/>
    </source>
</evidence>
<feature type="transmembrane region" description="Helical" evidence="7">
    <location>
        <begin position="330"/>
        <end position="351"/>
    </location>
</feature>
<feature type="transmembrane region" description="Helical" evidence="7">
    <location>
        <begin position="407"/>
        <end position="430"/>
    </location>
</feature>
<evidence type="ECO:0000313" key="8">
    <source>
        <dbReference type="EMBL" id="KAK5060207.1"/>
    </source>
</evidence>
<keyword evidence="3 7" id="KW-0812">Transmembrane</keyword>
<dbReference type="PANTHER" id="PTHR45649:SF7">
    <property type="entry name" value="CHOLINE TRANSPORT PROTEIN"/>
    <property type="match status" value="1"/>
</dbReference>
<protein>
    <recommendedName>
        <fullName evidence="10">Amino acid permease/ SLC12A domain-containing protein</fullName>
    </recommendedName>
</protein>
<proteinExistence type="predicted"/>
<dbReference type="GO" id="GO:0016020">
    <property type="term" value="C:membrane"/>
    <property type="evidence" value="ECO:0007669"/>
    <property type="project" value="UniProtKB-SubCell"/>
</dbReference>
<keyword evidence="9" id="KW-1185">Reference proteome</keyword>
<evidence type="ECO:0000256" key="6">
    <source>
        <dbReference type="SAM" id="MobiDB-lite"/>
    </source>
</evidence>
<name>A0AAV9NLU0_9EURO</name>
<comment type="caution">
    <text evidence="8">The sequence shown here is derived from an EMBL/GenBank/DDBJ whole genome shotgun (WGS) entry which is preliminary data.</text>
</comment>
<dbReference type="Pfam" id="PF13520">
    <property type="entry name" value="AA_permease_2"/>
    <property type="match status" value="1"/>
</dbReference>
<feature type="transmembrane region" description="Helical" evidence="7">
    <location>
        <begin position="129"/>
        <end position="154"/>
    </location>
</feature>
<evidence type="ECO:0000256" key="3">
    <source>
        <dbReference type="ARBA" id="ARBA00022692"/>
    </source>
</evidence>
<evidence type="ECO:0000256" key="4">
    <source>
        <dbReference type="ARBA" id="ARBA00022989"/>
    </source>
</evidence>
<feature type="transmembrane region" description="Helical" evidence="7">
    <location>
        <begin position="203"/>
        <end position="220"/>
    </location>
</feature>
<dbReference type="EMBL" id="JAVRRD010000004">
    <property type="protein sequence ID" value="KAK5060207.1"/>
    <property type="molecule type" value="Genomic_DNA"/>
</dbReference>
<dbReference type="GO" id="GO:0022857">
    <property type="term" value="F:transmembrane transporter activity"/>
    <property type="evidence" value="ECO:0007669"/>
    <property type="project" value="InterPro"/>
</dbReference>
<dbReference type="GeneID" id="89978250"/>
<keyword evidence="2" id="KW-0813">Transport</keyword>
<dbReference type="PIRSF" id="PIRSF006060">
    <property type="entry name" value="AA_transporter"/>
    <property type="match status" value="1"/>
</dbReference>
<dbReference type="Proteomes" id="UP001358417">
    <property type="component" value="Unassembled WGS sequence"/>
</dbReference>
<dbReference type="AlphaFoldDB" id="A0AAV9NLU0"/>
<evidence type="ECO:0000313" key="9">
    <source>
        <dbReference type="Proteomes" id="UP001358417"/>
    </source>
</evidence>
<feature type="transmembrane region" description="Helical" evidence="7">
    <location>
        <begin position="283"/>
        <end position="304"/>
    </location>
</feature>
<reference evidence="8 9" key="1">
    <citation type="submission" date="2023-08" db="EMBL/GenBank/DDBJ databases">
        <title>Black Yeasts Isolated from many extreme environments.</title>
        <authorList>
            <person name="Coleine C."/>
            <person name="Stajich J.E."/>
            <person name="Selbmann L."/>
        </authorList>
    </citation>
    <scope>NUCLEOTIDE SEQUENCE [LARGE SCALE GENOMIC DNA]</scope>
    <source>
        <strain evidence="8 9">CCFEE 5792</strain>
    </source>
</reference>